<evidence type="ECO:0000313" key="5">
    <source>
        <dbReference type="Proteomes" id="UP000381693"/>
    </source>
</evidence>
<accession>A0A5E6M7V9</accession>
<dbReference type="AlphaFoldDB" id="A0A5E6M7V9"/>
<dbReference type="EMBL" id="CABFUZ020000088">
    <property type="protein sequence ID" value="VVM05443.1"/>
    <property type="molecule type" value="Genomic_DNA"/>
</dbReference>
<protein>
    <submittedName>
        <fullName evidence="4">Uncharacterized protein</fullName>
    </submittedName>
</protein>
<comment type="caution">
    <text evidence="4">The sequence shown here is derived from an EMBL/GenBank/DDBJ whole genome shotgun (WGS) entry which is preliminary data.</text>
</comment>
<dbReference type="Pfam" id="PF02591">
    <property type="entry name" value="Zn_ribbon_9"/>
    <property type="match status" value="1"/>
</dbReference>
<keyword evidence="1" id="KW-0175">Coiled coil</keyword>
<feature type="domain" description="CT398-like coiled coil hairpin" evidence="3">
    <location>
        <begin position="67"/>
        <end position="240"/>
    </location>
</feature>
<name>A0A5E6M7V9_9BACT</name>
<dbReference type="InterPro" id="IPR056003">
    <property type="entry name" value="CT398_CC_hairpin"/>
</dbReference>
<gene>
    <name evidence="4" type="ORF">MAMC_00587</name>
</gene>
<dbReference type="InterPro" id="IPR003743">
    <property type="entry name" value="Zf-RING_7"/>
</dbReference>
<evidence type="ECO:0000259" key="2">
    <source>
        <dbReference type="Pfam" id="PF02591"/>
    </source>
</evidence>
<dbReference type="Proteomes" id="UP000381693">
    <property type="component" value="Unassembled WGS sequence"/>
</dbReference>
<dbReference type="PANTHER" id="PTHR39082:SF1">
    <property type="entry name" value="SCAVENGER RECEPTOR CLASS A MEMBER 3"/>
    <property type="match status" value="1"/>
</dbReference>
<proteinExistence type="predicted"/>
<feature type="coiled-coil region" evidence="1">
    <location>
        <begin position="67"/>
        <end position="205"/>
    </location>
</feature>
<reference evidence="4" key="1">
    <citation type="submission" date="2019-09" db="EMBL/GenBank/DDBJ databases">
        <authorList>
            <person name="Cremers G."/>
        </authorList>
    </citation>
    <scope>NUCLEOTIDE SEQUENCE [LARGE SCALE GENOMIC DNA]</scope>
    <source>
        <strain evidence="4">3B</strain>
    </source>
</reference>
<evidence type="ECO:0000259" key="3">
    <source>
        <dbReference type="Pfam" id="PF24481"/>
    </source>
</evidence>
<organism evidence="4 5">
    <name type="scientific">Methylacidimicrobium cyclopophantes</name>
    <dbReference type="NCBI Taxonomy" id="1041766"/>
    <lineage>
        <taxon>Bacteria</taxon>
        <taxon>Pseudomonadati</taxon>
        <taxon>Verrucomicrobiota</taxon>
        <taxon>Methylacidimicrobium</taxon>
    </lineage>
</organism>
<feature type="domain" description="C4-type zinc ribbon" evidence="2">
    <location>
        <begin position="254"/>
        <end position="286"/>
    </location>
</feature>
<sequence>MGSFDPPRGSCFGGIQSERRGAWVGESASGNEKLSERKKLMGSPCHCDLSAVWEGGMHPDLPALLELQELDQKIARLRSELAQLPAAKRRLEAELEEARQKLQHAKHQEQAALLLRRQKEGEIEELRRRLTRYQAQQMQARKNEEYQALSHEIALVNAEVEREEDAVLLLLEKADLLKAEVKEEEEKAERAARTVQQKRKELGDRESRLTALLADAEGGREKKKADVNPGLLARYERLVQGHRENAVVPVVHGSCGGCHMKVTRQTLLRAEAGTELAFCENCGRILFVAA</sequence>
<evidence type="ECO:0000313" key="4">
    <source>
        <dbReference type="EMBL" id="VVM05443.1"/>
    </source>
</evidence>
<keyword evidence="5" id="KW-1185">Reference proteome</keyword>
<dbReference type="Gene3D" id="1.10.287.1490">
    <property type="match status" value="1"/>
</dbReference>
<dbReference type="OrthoDB" id="9799341at2"/>
<evidence type="ECO:0000256" key="1">
    <source>
        <dbReference type="SAM" id="Coils"/>
    </source>
</evidence>
<dbReference type="InterPro" id="IPR052376">
    <property type="entry name" value="Oxidative_Scav/Glycosyltrans"/>
</dbReference>
<dbReference type="Pfam" id="PF24481">
    <property type="entry name" value="CT398_CC"/>
    <property type="match status" value="1"/>
</dbReference>
<dbReference type="PANTHER" id="PTHR39082">
    <property type="entry name" value="PHOSPHOLIPASE C-BETA-2-RELATED"/>
    <property type="match status" value="1"/>
</dbReference>